<organism evidence="4 5">
    <name type="scientific">Skermanella cutis</name>
    <dbReference type="NCBI Taxonomy" id="2775420"/>
    <lineage>
        <taxon>Bacteria</taxon>
        <taxon>Pseudomonadati</taxon>
        <taxon>Pseudomonadota</taxon>
        <taxon>Alphaproteobacteria</taxon>
        <taxon>Rhodospirillales</taxon>
        <taxon>Azospirillaceae</taxon>
        <taxon>Skermanella</taxon>
    </lineage>
</organism>
<feature type="signal peptide" evidence="1">
    <location>
        <begin position="1"/>
        <end position="21"/>
    </location>
</feature>
<dbReference type="Pfam" id="PF00534">
    <property type="entry name" value="Glycos_transf_1"/>
    <property type="match status" value="1"/>
</dbReference>
<evidence type="ECO:0000256" key="1">
    <source>
        <dbReference type="SAM" id="SignalP"/>
    </source>
</evidence>
<dbReference type="RefSeq" id="WP_201077685.1">
    <property type="nucleotide sequence ID" value="NZ_CP067420.1"/>
</dbReference>
<evidence type="ECO:0000313" key="4">
    <source>
        <dbReference type="EMBL" id="QQP90534.1"/>
    </source>
</evidence>
<protein>
    <submittedName>
        <fullName evidence="4">Glycosyltransferase family 4 protein</fullName>
    </submittedName>
</protein>
<dbReference type="Proteomes" id="UP000595197">
    <property type="component" value="Chromosome"/>
</dbReference>
<dbReference type="PANTHER" id="PTHR45947:SF3">
    <property type="entry name" value="SULFOQUINOVOSYL TRANSFERASE SQD2"/>
    <property type="match status" value="1"/>
</dbReference>
<dbReference type="Pfam" id="PF13579">
    <property type="entry name" value="Glyco_trans_4_4"/>
    <property type="match status" value="1"/>
</dbReference>
<proteinExistence type="predicted"/>
<dbReference type="SUPFAM" id="SSF53756">
    <property type="entry name" value="UDP-Glycosyltransferase/glycogen phosphorylase"/>
    <property type="match status" value="1"/>
</dbReference>
<dbReference type="InterPro" id="IPR001296">
    <property type="entry name" value="Glyco_trans_1"/>
</dbReference>
<feature type="chain" id="PRO_5045855481" evidence="1">
    <location>
        <begin position="22"/>
        <end position="423"/>
    </location>
</feature>
<dbReference type="Gene3D" id="3.40.50.2000">
    <property type="entry name" value="Glycogen Phosphorylase B"/>
    <property type="match status" value="2"/>
</dbReference>
<feature type="domain" description="Glycosyl transferase family 1" evidence="2">
    <location>
        <begin position="203"/>
        <end position="363"/>
    </location>
</feature>
<sequence>MRICFISRRFFPAISGMSVYAANLLRELVAGGHDVVMISQYRDDPAGSAVYGGGPPPEVPGVRVIGLESLGEQEVGQGRPADFEADLEAMVAAALAEHAAKPFDLVHAQYGYPCGLAALEVSRRLGIPNVVSIQGGDGHWVGTCCATHKQAMLAVLNHAGALIIGSRSFAEEVRDHHGTDLDRFVIVPGATDTERFHPRADRDIGELQDAPVLLYHGRVDRRKGVMELLDAFALLRRAKPALRLVVSGIGPDLEAVRERASDAEFAGAVTLTGHADYFAAAGLYRRGDVFVSPTYSEGFSNTILEAMASGLPIVSTNAVGVVDCLTDGSNALLVEPRDVDGLASAIGRMLDDGALRRRLAHQALEEVRSLYSWHAIGRRIQEIYAGLEGTEPDTAWTAIYDPAAVTRQTADPTCRFRAAPHLL</sequence>
<evidence type="ECO:0000259" key="2">
    <source>
        <dbReference type="Pfam" id="PF00534"/>
    </source>
</evidence>
<evidence type="ECO:0000313" key="5">
    <source>
        <dbReference type="Proteomes" id="UP000595197"/>
    </source>
</evidence>
<reference evidence="4" key="1">
    <citation type="submission" date="2021-02" db="EMBL/GenBank/DDBJ databases">
        <title>Skermanella TT6 skin isolate.</title>
        <authorList>
            <person name="Lee K."/>
            <person name="Ganzorig M."/>
        </authorList>
    </citation>
    <scope>NUCLEOTIDE SEQUENCE</scope>
    <source>
        <strain evidence="4">TT6</strain>
    </source>
</reference>
<evidence type="ECO:0000259" key="3">
    <source>
        <dbReference type="Pfam" id="PF13579"/>
    </source>
</evidence>
<feature type="domain" description="Glycosyltransferase subfamily 4-like N-terminal" evidence="3">
    <location>
        <begin position="15"/>
        <end position="188"/>
    </location>
</feature>
<dbReference type="EMBL" id="CP067420">
    <property type="protein sequence ID" value="QQP90534.1"/>
    <property type="molecule type" value="Genomic_DNA"/>
</dbReference>
<dbReference type="InterPro" id="IPR050194">
    <property type="entry name" value="Glycosyltransferase_grp1"/>
</dbReference>
<name>A0ABX7B836_9PROT</name>
<keyword evidence="5" id="KW-1185">Reference proteome</keyword>
<accession>A0ABX7B836</accession>
<gene>
    <name evidence="4" type="ORF">IGS68_04575</name>
</gene>
<keyword evidence="1" id="KW-0732">Signal</keyword>
<dbReference type="CDD" id="cd03801">
    <property type="entry name" value="GT4_PimA-like"/>
    <property type="match status" value="1"/>
</dbReference>
<dbReference type="PANTHER" id="PTHR45947">
    <property type="entry name" value="SULFOQUINOVOSYL TRANSFERASE SQD2"/>
    <property type="match status" value="1"/>
</dbReference>
<dbReference type="InterPro" id="IPR028098">
    <property type="entry name" value="Glyco_trans_4-like_N"/>
</dbReference>